<dbReference type="PANTHER" id="PTHR43235">
    <property type="entry name" value="GLUTAMINE AMIDOTRANSFERASE PB2B2.05-RELATED"/>
    <property type="match status" value="1"/>
</dbReference>
<accession>A0A2G4YMD3</accession>
<dbReference type="GO" id="GO:0006598">
    <property type="term" value="P:polyamine catabolic process"/>
    <property type="evidence" value="ECO:0007669"/>
    <property type="project" value="TreeGrafter"/>
</dbReference>
<dbReference type="AlphaFoldDB" id="A0A2G4YMD3"/>
<dbReference type="InParanoid" id="A0A2G4YMD3"/>
<dbReference type="Gene3D" id="3.40.50.880">
    <property type="match status" value="1"/>
</dbReference>
<organism evidence="1 2">
    <name type="scientific">Paremcibacter congregatus</name>
    <dbReference type="NCBI Taxonomy" id="2043170"/>
    <lineage>
        <taxon>Bacteria</taxon>
        <taxon>Pseudomonadati</taxon>
        <taxon>Pseudomonadota</taxon>
        <taxon>Alphaproteobacteria</taxon>
        <taxon>Emcibacterales</taxon>
        <taxon>Emcibacteraceae</taxon>
        <taxon>Paremcibacter</taxon>
    </lineage>
</organism>
<sequence length="230" mass="25442">MPMTEPSPVIGVTGAEEQGHVMWFCNRLGIRWAGGRARRLTASRSEDFQNCDGFLISGGGDIDPALYGEKNTASFNVEPARDTLEQAVISHALSQGKPLAGICRGAQMINIVKGGSLHQNARNIYKDFLPTTSLLGKIFLRRSVRIVEEGLLSALYGDRRAIRVNSIHHQAIARLGQGLIISAQDRHGIAQAIETSGDDCYLLGVQWHPELMLYNQSQRRFFRQLVQACR</sequence>
<name>A0A2G4YMD3_9PROT</name>
<dbReference type="Pfam" id="PF07722">
    <property type="entry name" value="Peptidase_C26"/>
    <property type="match status" value="1"/>
</dbReference>
<dbReference type="InterPro" id="IPR044668">
    <property type="entry name" value="PuuD-like"/>
</dbReference>
<dbReference type="PANTHER" id="PTHR43235:SF1">
    <property type="entry name" value="GLUTAMINE AMIDOTRANSFERASE PB2B2.05-RELATED"/>
    <property type="match status" value="1"/>
</dbReference>
<keyword evidence="2" id="KW-1185">Reference proteome</keyword>
<dbReference type="GO" id="GO:0033969">
    <property type="term" value="F:gamma-glutamyl-gamma-aminobutyrate hydrolase activity"/>
    <property type="evidence" value="ECO:0007669"/>
    <property type="project" value="TreeGrafter"/>
</dbReference>
<dbReference type="PROSITE" id="PS51273">
    <property type="entry name" value="GATASE_TYPE_1"/>
    <property type="match status" value="1"/>
</dbReference>
<dbReference type="Proteomes" id="UP000229730">
    <property type="component" value="Unassembled WGS sequence"/>
</dbReference>
<comment type="caution">
    <text evidence="1">The sequence shown here is derived from an EMBL/GenBank/DDBJ whole genome shotgun (WGS) entry which is preliminary data.</text>
</comment>
<dbReference type="CDD" id="cd01745">
    <property type="entry name" value="GATase1_2"/>
    <property type="match status" value="1"/>
</dbReference>
<dbReference type="FunCoup" id="A0A2G4YMD3">
    <property type="interactions" value="66"/>
</dbReference>
<dbReference type="GO" id="GO:0005829">
    <property type="term" value="C:cytosol"/>
    <property type="evidence" value="ECO:0007669"/>
    <property type="project" value="TreeGrafter"/>
</dbReference>
<reference evidence="1 2" key="1">
    <citation type="submission" date="2017-10" db="EMBL/GenBank/DDBJ databases">
        <title>Frigbacter circumglobatus gen. nov. sp. nov., isolated from sediment cultured in situ.</title>
        <authorList>
            <person name="Zhao Z."/>
        </authorList>
    </citation>
    <scope>NUCLEOTIDE SEQUENCE [LARGE SCALE GENOMIC DNA]</scope>
    <source>
        <strain evidence="1 2">ZYL</strain>
    </source>
</reference>
<dbReference type="SUPFAM" id="SSF52317">
    <property type="entry name" value="Class I glutamine amidotransferase-like"/>
    <property type="match status" value="1"/>
</dbReference>
<dbReference type="OrthoDB" id="9813383at2"/>
<dbReference type="EMBL" id="PDEM01000033">
    <property type="protein sequence ID" value="PHZ83457.1"/>
    <property type="molecule type" value="Genomic_DNA"/>
</dbReference>
<dbReference type="InterPro" id="IPR029062">
    <property type="entry name" value="Class_I_gatase-like"/>
</dbReference>
<evidence type="ECO:0000313" key="1">
    <source>
        <dbReference type="EMBL" id="PHZ83457.1"/>
    </source>
</evidence>
<dbReference type="InterPro" id="IPR011697">
    <property type="entry name" value="Peptidase_C26"/>
</dbReference>
<protein>
    <submittedName>
        <fullName evidence="1">Uncharacterized protein</fullName>
    </submittedName>
</protein>
<proteinExistence type="predicted"/>
<evidence type="ECO:0000313" key="2">
    <source>
        <dbReference type="Proteomes" id="UP000229730"/>
    </source>
</evidence>
<gene>
    <name evidence="1" type="ORF">CRD36_18030</name>
</gene>